<name>A0A6J5N0N4_9CAUD</name>
<reference evidence="1" key="1">
    <citation type="submission" date="2020-04" db="EMBL/GenBank/DDBJ databases">
        <authorList>
            <person name="Chiriac C."/>
            <person name="Salcher M."/>
            <person name="Ghai R."/>
            <person name="Kavagutti S V."/>
        </authorList>
    </citation>
    <scope>NUCLEOTIDE SEQUENCE</scope>
</reference>
<gene>
    <name evidence="1" type="ORF">UFOVP577_40</name>
</gene>
<organism evidence="1">
    <name type="scientific">uncultured Caudovirales phage</name>
    <dbReference type="NCBI Taxonomy" id="2100421"/>
    <lineage>
        <taxon>Viruses</taxon>
        <taxon>Duplodnaviria</taxon>
        <taxon>Heunggongvirae</taxon>
        <taxon>Uroviricota</taxon>
        <taxon>Caudoviricetes</taxon>
        <taxon>Peduoviridae</taxon>
        <taxon>Maltschvirus</taxon>
        <taxon>Maltschvirus maltsch</taxon>
    </lineage>
</organism>
<sequence>MDKIIDNLPVQITYTGETFRSDWGSKGSTVDQWRIALTSKAGYWSTDYFTGTGLRKKNRPIKPSVRSVMESLLLDAYAADCNFSDWCDEFGYSDDSINALNIYKKCLEIGTALRKHIGRDTLAQVKAIIEQENL</sequence>
<dbReference type="EMBL" id="LR796547">
    <property type="protein sequence ID" value="CAB4150820.1"/>
    <property type="molecule type" value="Genomic_DNA"/>
</dbReference>
<accession>A0A6J5N0N4</accession>
<proteinExistence type="predicted"/>
<evidence type="ECO:0000313" key="1">
    <source>
        <dbReference type="EMBL" id="CAB4150820.1"/>
    </source>
</evidence>
<protein>
    <submittedName>
        <fullName evidence="1">Uncharacterized protein</fullName>
    </submittedName>
</protein>